<name>A0ACA9PEK1_9GLOM</name>
<sequence length="112" mass="12818">MSIFKFETIQLMVNIVKSEYYLLWGKREVDEKIIDKLSTISDLFSIAYLAVLIWSIYNGLSGIKKDPDVKRNFLISATLVVLIAFINFLKLLVSLLKQFCCNFDPPPYSSSA</sequence>
<evidence type="ECO:0000313" key="2">
    <source>
        <dbReference type="Proteomes" id="UP000789920"/>
    </source>
</evidence>
<dbReference type="EMBL" id="CAJVQC010019980">
    <property type="protein sequence ID" value="CAG8704938.1"/>
    <property type="molecule type" value="Genomic_DNA"/>
</dbReference>
<dbReference type="Proteomes" id="UP000789920">
    <property type="component" value="Unassembled WGS sequence"/>
</dbReference>
<evidence type="ECO:0000313" key="1">
    <source>
        <dbReference type="EMBL" id="CAG8704938.1"/>
    </source>
</evidence>
<keyword evidence="2" id="KW-1185">Reference proteome</keyword>
<gene>
    <name evidence="1" type="ORF">RPERSI_LOCUS10195</name>
</gene>
<reference evidence="1" key="1">
    <citation type="submission" date="2021-06" db="EMBL/GenBank/DDBJ databases">
        <authorList>
            <person name="Kallberg Y."/>
            <person name="Tangrot J."/>
            <person name="Rosling A."/>
        </authorList>
    </citation>
    <scope>NUCLEOTIDE SEQUENCE</scope>
    <source>
        <strain evidence="1">MA461A</strain>
    </source>
</reference>
<organism evidence="1 2">
    <name type="scientific">Racocetra persica</name>
    <dbReference type="NCBI Taxonomy" id="160502"/>
    <lineage>
        <taxon>Eukaryota</taxon>
        <taxon>Fungi</taxon>
        <taxon>Fungi incertae sedis</taxon>
        <taxon>Mucoromycota</taxon>
        <taxon>Glomeromycotina</taxon>
        <taxon>Glomeromycetes</taxon>
        <taxon>Diversisporales</taxon>
        <taxon>Gigasporaceae</taxon>
        <taxon>Racocetra</taxon>
    </lineage>
</organism>
<comment type="caution">
    <text evidence="1">The sequence shown here is derived from an EMBL/GenBank/DDBJ whole genome shotgun (WGS) entry which is preliminary data.</text>
</comment>
<accession>A0ACA9PEK1</accession>
<protein>
    <submittedName>
        <fullName evidence="1">20724_t:CDS:1</fullName>
    </submittedName>
</protein>
<proteinExistence type="predicted"/>